<protein>
    <submittedName>
        <fullName evidence="1">Uncharacterized protein</fullName>
    </submittedName>
</protein>
<evidence type="ECO:0000313" key="1">
    <source>
        <dbReference type="EMBL" id="KZA99778.1"/>
    </source>
</evidence>
<gene>
    <name evidence="1" type="ORF">A4A59_21310</name>
</gene>
<name>A0A154IGR5_RHILE</name>
<dbReference type="AlphaFoldDB" id="A0A154IGR5"/>
<proteinExistence type="predicted"/>
<comment type="caution">
    <text evidence="1">The sequence shown here is derived from an EMBL/GenBank/DDBJ whole genome shotgun (WGS) entry which is preliminary data.</text>
</comment>
<dbReference type="RefSeq" id="WP_062942667.1">
    <property type="nucleotide sequence ID" value="NZ_CP171844.1"/>
</dbReference>
<accession>A0A154IGR5</accession>
<sequence>MSSTSDQFFDIANLRMLDRILRKAGFRGGETHAADEGEITATSFLIDCFQMGIVDEAALRSSLKMYLATQLSSGPLPQAMEDGSFARWQDDGGAPVKAHRIARYTASGRADASLRSSGYRFPKTRLPERVSEIP</sequence>
<dbReference type="EMBL" id="LVYU01000100">
    <property type="protein sequence ID" value="KZA99778.1"/>
    <property type="molecule type" value="Genomic_DNA"/>
</dbReference>
<reference evidence="1" key="1">
    <citation type="submission" date="2016-03" db="EMBL/GenBank/DDBJ databases">
        <title>Microsymbionts genomes from the relict species Vavilovia formosa.</title>
        <authorList>
            <person name="Chirak E."/>
            <person name="Kimeklis A."/>
            <person name="Kopat V."/>
            <person name="Andronov E."/>
        </authorList>
    </citation>
    <scope>NUCLEOTIDE SEQUENCE [LARGE SCALE GENOMIC DNA]</scope>
    <source>
        <strain evidence="1">Vaf12</strain>
    </source>
</reference>
<organism evidence="1">
    <name type="scientific">Rhizobium leguminosarum</name>
    <dbReference type="NCBI Taxonomy" id="384"/>
    <lineage>
        <taxon>Bacteria</taxon>
        <taxon>Pseudomonadati</taxon>
        <taxon>Pseudomonadota</taxon>
        <taxon>Alphaproteobacteria</taxon>
        <taxon>Hyphomicrobiales</taxon>
        <taxon>Rhizobiaceae</taxon>
        <taxon>Rhizobium/Agrobacterium group</taxon>
        <taxon>Rhizobium</taxon>
    </lineage>
</organism>